<dbReference type="InterPro" id="IPR016024">
    <property type="entry name" value="ARM-type_fold"/>
</dbReference>
<feature type="region of interest" description="Disordered" evidence="1">
    <location>
        <begin position="507"/>
        <end position="547"/>
    </location>
</feature>
<dbReference type="GO" id="GO:0005768">
    <property type="term" value="C:endosome"/>
    <property type="evidence" value="ECO:0007669"/>
    <property type="project" value="TreeGrafter"/>
</dbReference>
<evidence type="ECO:0000256" key="1">
    <source>
        <dbReference type="SAM" id="MobiDB-lite"/>
    </source>
</evidence>
<keyword evidence="5" id="KW-1185">Reference proteome</keyword>
<feature type="region of interest" description="Disordered" evidence="1">
    <location>
        <begin position="1026"/>
        <end position="1056"/>
    </location>
</feature>
<dbReference type="InterPro" id="IPR056457">
    <property type="entry name" value="DOP1_C"/>
</dbReference>
<feature type="region of interest" description="Disordered" evidence="1">
    <location>
        <begin position="250"/>
        <end position="315"/>
    </location>
</feature>
<evidence type="ECO:0000313" key="5">
    <source>
        <dbReference type="Proteomes" id="UP001152795"/>
    </source>
</evidence>
<feature type="compositionally biased region" description="Low complexity" evidence="1">
    <location>
        <begin position="523"/>
        <end position="538"/>
    </location>
</feature>
<dbReference type="InterPro" id="IPR056459">
    <property type="entry name" value="TPR_DOP1"/>
</dbReference>
<reference evidence="4" key="1">
    <citation type="submission" date="2020-04" db="EMBL/GenBank/DDBJ databases">
        <authorList>
            <person name="Alioto T."/>
            <person name="Alioto T."/>
            <person name="Gomez Garrido J."/>
        </authorList>
    </citation>
    <scope>NUCLEOTIDE SEQUENCE</scope>
    <source>
        <strain evidence="4">A484AB</strain>
    </source>
</reference>
<accession>A0A7D9J6V3</accession>
<dbReference type="PANTHER" id="PTHR14042:SF24">
    <property type="entry name" value="PROTEIN DOPEY-1 HOMOLOG"/>
    <property type="match status" value="1"/>
</dbReference>
<feature type="compositionally biased region" description="Basic and acidic residues" evidence="1">
    <location>
        <begin position="294"/>
        <end position="303"/>
    </location>
</feature>
<feature type="domain" description="DOP1-like TPR" evidence="3">
    <location>
        <begin position="320"/>
        <end position="718"/>
    </location>
</feature>
<proteinExistence type="predicted"/>
<dbReference type="GO" id="GO:0006895">
    <property type="term" value="P:Golgi to endosome transport"/>
    <property type="evidence" value="ECO:0007669"/>
    <property type="project" value="InterPro"/>
</dbReference>
<feature type="region of interest" description="Disordered" evidence="1">
    <location>
        <begin position="1352"/>
        <end position="1417"/>
    </location>
</feature>
<feature type="compositionally biased region" description="Polar residues" evidence="1">
    <location>
        <begin position="1352"/>
        <end position="1373"/>
    </location>
</feature>
<dbReference type="OrthoDB" id="297643at2759"/>
<feature type="compositionally biased region" description="Acidic residues" evidence="1">
    <location>
        <begin position="265"/>
        <end position="277"/>
    </location>
</feature>
<dbReference type="Proteomes" id="UP001152795">
    <property type="component" value="Unassembled WGS sequence"/>
</dbReference>
<dbReference type="InterPro" id="IPR040314">
    <property type="entry name" value="DOP1"/>
</dbReference>
<dbReference type="Pfam" id="PF24598">
    <property type="entry name" value="DOP1_C"/>
    <property type="match status" value="1"/>
</dbReference>
<name>A0A7D9J6V3_PARCT</name>
<dbReference type="GO" id="GO:0005829">
    <property type="term" value="C:cytosol"/>
    <property type="evidence" value="ECO:0007669"/>
    <property type="project" value="GOC"/>
</dbReference>
<evidence type="ECO:0000313" key="4">
    <source>
        <dbReference type="EMBL" id="CAB4023027.1"/>
    </source>
</evidence>
<dbReference type="GO" id="GO:0005802">
    <property type="term" value="C:trans-Golgi network"/>
    <property type="evidence" value="ECO:0007669"/>
    <property type="project" value="TreeGrafter"/>
</dbReference>
<feature type="compositionally biased region" description="Polar residues" evidence="1">
    <location>
        <begin position="305"/>
        <end position="315"/>
    </location>
</feature>
<feature type="compositionally biased region" description="Basic and acidic residues" evidence="1">
    <location>
        <begin position="250"/>
        <end position="262"/>
    </location>
</feature>
<comment type="caution">
    <text evidence="4">The sequence shown here is derived from an EMBL/GenBank/DDBJ whole genome shotgun (WGS) entry which is preliminary data.</text>
</comment>
<evidence type="ECO:0000259" key="2">
    <source>
        <dbReference type="Pfam" id="PF24598"/>
    </source>
</evidence>
<feature type="domain" description="DOP1-like C-terminal" evidence="2">
    <location>
        <begin position="975"/>
        <end position="1346"/>
    </location>
</feature>
<organism evidence="4 5">
    <name type="scientific">Paramuricea clavata</name>
    <name type="common">Red gorgonian</name>
    <name type="synonym">Violescent sea-whip</name>
    <dbReference type="NCBI Taxonomy" id="317549"/>
    <lineage>
        <taxon>Eukaryota</taxon>
        <taxon>Metazoa</taxon>
        <taxon>Cnidaria</taxon>
        <taxon>Anthozoa</taxon>
        <taxon>Octocorallia</taxon>
        <taxon>Malacalcyonacea</taxon>
        <taxon>Plexauridae</taxon>
        <taxon>Paramuricea</taxon>
    </lineage>
</organism>
<protein>
    <submittedName>
        <fullName evidence="4">Dopey-1-like isoform X2</fullName>
    </submittedName>
</protein>
<dbReference type="PANTHER" id="PTHR14042">
    <property type="entry name" value="DOPEY-RELATED"/>
    <property type="match status" value="1"/>
</dbReference>
<gene>
    <name evidence="4" type="ORF">PACLA_8A002809</name>
</gene>
<dbReference type="EMBL" id="CACRXK020012275">
    <property type="protein sequence ID" value="CAB4023027.1"/>
    <property type="molecule type" value="Genomic_DNA"/>
</dbReference>
<feature type="compositionally biased region" description="Polar residues" evidence="1">
    <location>
        <begin position="1026"/>
        <end position="1040"/>
    </location>
</feature>
<evidence type="ECO:0000259" key="3">
    <source>
        <dbReference type="Pfam" id="PF24601"/>
    </source>
</evidence>
<sequence length="1522" mass="169652">MFALYVIDILVTILHYYIFVAEKGSLPLWLRCLIACCYQVDDFDIQSTSVSTVLDMINLTLSVNPGVTCARAGVMVIPILTLDEVVMIEKSDIYKVIANSLWSILGRPVPIHHRKAVELLIQLHNLTPSPHLCENVIGSSMVSANKESRLEALKRFANLWHIAKSILSQNIQGRTARGLRTFDRSLFVMLDGLESEEPEIRSLTKMWVSHSLEQGDIGRILEPLLLLLLHPSTARVSLFYCEREKTRKQESGNELGVDRDAAGEQGDDDDGILEDINDDSRAVSGGTEGLKSGATKEKTDKTTTSEMSNTGQAPQRLSDMHKLHYSGKCDYHRILYAFRTLSGVLRVVPRQFVCASAATSIGSSFGPYEERIKELLIRHKRSLLGKGFYGPLFGDRGSQTSPVSKITIKPNTSKYLEILITITLYFIRSHYLAASNISREFLEGNVKTQVSSLECLSNLIWELVKLVRESGHGFGNFITDLLSRCRVQKAIIHCLAATVNGTCEIPMSRSPSDKLRPSPDNYRSASDCSRSSTDSLPESSRRPSEETVDQMILQSKLLEVVESLIVLEHALLSCIEALTPDHHGNSDFEMIMKGGQEAGANVEGYTSRFIQGKSLSSQEMLLTMVLYSLKAQGDFEMSSRWTGFVIECLPYLGMDLRKWVVPVVLQMCHNISDVTRVFKDHRNGQAQCSSSRNKQYPPDHLLAALAGLTSICHFCLLDAVSSPVLTIQPRAGNSVGSPGLPFDSGQKPVRSTQIFANLLHAFSSNSKSSNSSASVQNPSPLLEAREGLLSVLPKVIGTLLSLWGVWNLDCPNESLPSSMALLGTPKALRQNILQLLTPIAMTHTIVFLASVADVWNTKKLTEKDFETKSHFFLAVSDDQLRVISLVLDIKALSLEVVIDTVRQILHQEVTNRDKGFEASLLQFFHEFLQRSPINHITQAKSSFLALLKDGLQLNLPAPAVFLLLVNLHSYCVKIPVKEDRKSRKETQDVAQRLIESCTSIAGLSLGSSAWFSRNLSVITLPETIAEESSPQSESDTVSSDVKSEPASKPVSGGNAGKHSTQALVVLADVLASLLDILFGSEEKERVVNFLINVMGNVTPYLRNHSVANVPSFRACCSLVASLSSYQYTRKAWRKEMFELVFEANFFQMASECVGNWRIIIDNLFTQDHASFRELMARATVTSSTTISIFGNHEQEMQQRALMLKRLSFAVFSSEPDQYQSVLPEMQERLAECLRMPQVPVLHEQVFLFFRVLLVRMSDNMTSIWPMIISEMIHVFLLMESDLLQADTPSRDQQMFYSETVLGASGYVNYSQEKWLGLYLSVCKLLDIALCLPPEQLPQFQMYRWAFESAGSLGTSGTARKQGTKETAPSLETTETVEKPEANESAKSTKKIAKNSGTNKTEKKPGTSKTAKKQGTKDTEGNMCAIFRPYVSRITRLLAKRKNIYVSAEPLECHVGRPLLTMYQLESVDELLPFLRMLSKEGRILLDMRISEKSKTRKFKTGNSAKNFVEKLIERDFLDPLGE</sequence>
<dbReference type="Pfam" id="PF24601">
    <property type="entry name" value="TPR_DOP1"/>
    <property type="match status" value="1"/>
</dbReference>
<dbReference type="SUPFAM" id="SSF48371">
    <property type="entry name" value="ARM repeat"/>
    <property type="match status" value="1"/>
</dbReference>